<organism evidence="3 4">
    <name type="scientific">Adineta ricciae</name>
    <name type="common">Rotifer</name>
    <dbReference type="NCBI Taxonomy" id="249248"/>
    <lineage>
        <taxon>Eukaryota</taxon>
        <taxon>Metazoa</taxon>
        <taxon>Spiralia</taxon>
        <taxon>Gnathifera</taxon>
        <taxon>Rotifera</taxon>
        <taxon>Eurotatoria</taxon>
        <taxon>Bdelloidea</taxon>
        <taxon>Adinetida</taxon>
        <taxon>Adinetidae</taxon>
        <taxon>Adineta</taxon>
    </lineage>
</organism>
<keyword evidence="1" id="KW-0694">RNA-binding</keyword>
<proteinExistence type="inferred from homology"/>
<keyword evidence="1" id="KW-0808">Transferase</keyword>
<comment type="similarity">
    <text evidence="1">Belongs to the RdRP family.</text>
</comment>
<dbReference type="Proteomes" id="UP000663828">
    <property type="component" value="Unassembled WGS sequence"/>
</dbReference>
<dbReference type="GO" id="GO:0003968">
    <property type="term" value="F:RNA-directed RNA polymerase activity"/>
    <property type="evidence" value="ECO:0007669"/>
    <property type="project" value="UniProtKB-KW"/>
</dbReference>
<dbReference type="InterPro" id="IPR057596">
    <property type="entry name" value="RDRP_core"/>
</dbReference>
<name>A0A813Y7Q9_ADIRI</name>
<accession>A0A813Y7Q9</accession>
<dbReference type="Pfam" id="PF05183">
    <property type="entry name" value="RdRP"/>
    <property type="match status" value="2"/>
</dbReference>
<dbReference type="EMBL" id="CAJNOR010000321">
    <property type="protein sequence ID" value="CAF0879423.1"/>
    <property type="molecule type" value="Genomic_DNA"/>
</dbReference>
<evidence type="ECO:0000259" key="2">
    <source>
        <dbReference type="Pfam" id="PF05183"/>
    </source>
</evidence>
<dbReference type="GO" id="GO:0031380">
    <property type="term" value="C:nuclear RNA-directed RNA polymerase complex"/>
    <property type="evidence" value="ECO:0007669"/>
    <property type="project" value="TreeGrafter"/>
</dbReference>
<sequence>MQNVTFRIVINPEPDGWDDKVPCSLIHLSDPKARVIIHRNLTHYLHLTNFDSLLELANSIDEYSFECTRDEANQIRDNLHLILTSTYSNVWLTIGTNPLHRLHQETFSDKKTSQGKWMKVLFSFGSMCNTHEFYDHTKQLRYTGVIKVWKEGYRATAIKLEVKSSNRTLTIPVDYIQKQLVVNSGHQGQPIQVVMMLKNAVQVYETDSNKSSSSRVGYSTECDLLIDIVSKSSDLLLQFDPPSNAWPFLLSLPLVGHTNKNQRQDSNFQINFTPFTAKEWLITTSPTKHAFPSEKSQYGLEMLQSLGYVFSDKYATMENDIQQSFLNIGHRHPNRFYQLCTSAYEKLISNHCYSLADLVRLHTLNLERTTDTIIDMTHMDEQAFEIRTAELTPMRIIFKPFSREIGNRALRLRGANRYIRVNIRDEDGEELENITDHIRQRLKSKMLTDGIKCMKETYYLIGSSTSQSKNHSYWFTTLSSQETIKQVQAQFGDFTQIDNLATYAARIGQYFSTSIPTGIRLKYMDMSKCNKTQSAVSFYNVWNQLRSWMRIPIKTETDILSEDYAVSIINDIYENGYCFTDGCGLISLGLAKKVAENIGLQIKQLSDIPSIFQIRMAGCKGTLMIDPESDCADYFIKVREMPLSLNNQIIRLLSDLGNKYAVFESLQSRMAKPTLWHAPEDACLNAFETKVTERQQKRFLTVRENLLENKIPLPVNEARNMFGVADITGKLDYGQCFIQYEVESNGDKRTFKVLEGTVIVTKNPCLYPGDIRKLTAVDVPLLRQCMRNCVVFPTRGARPHSDEISGSDLDGDQYWVYWGKDLKINQPTAPLAHSSADKLKEPNITTEKIVDYYLNTMSSRCYSLIAEMHTVVADQETDGTFSSQCVRLANLFYRAIDSPKTGESINMDFVNQMRDEYSRFPRFMMKFGRAFYESKSVLEKLYLRAKQIHLEKNDRYETYRTTSLSQILKSPTIVALSSTQNSSASLQLLQWILSSLSTYVFSEKI</sequence>
<evidence type="ECO:0000256" key="1">
    <source>
        <dbReference type="RuleBase" id="RU363098"/>
    </source>
</evidence>
<feature type="domain" description="RDRP core" evidence="2">
    <location>
        <begin position="562"/>
        <end position="943"/>
    </location>
</feature>
<evidence type="ECO:0000313" key="4">
    <source>
        <dbReference type="Proteomes" id="UP000663828"/>
    </source>
</evidence>
<keyword evidence="1" id="KW-0548">Nucleotidyltransferase</keyword>
<comment type="caution">
    <text evidence="3">The sequence shown here is derived from an EMBL/GenBank/DDBJ whole genome shotgun (WGS) entry which is preliminary data.</text>
</comment>
<dbReference type="GO" id="GO:0030422">
    <property type="term" value="P:siRNA processing"/>
    <property type="evidence" value="ECO:0007669"/>
    <property type="project" value="TreeGrafter"/>
</dbReference>
<dbReference type="GO" id="GO:0003723">
    <property type="term" value="F:RNA binding"/>
    <property type="evidence" value="ECO:0007669"/>
    <property type="project" value="UniProtKB-KW"/>
</dbReference>
<reference evidence="3" key="1">
    <citation type="submission" date="2021-02" db="EMBL/GenBank/DDBJ databases">
        <authorList>
            <person name="Nowell W R."/>
        </authorList>
    </citation>
    <scope>NUCLEOTIDE SEQUENCE</scope>
</reference>
<keyword evidence="1" id="KW-0696">RNA-directed RNA polymerase</keyword>
<keyword evidence="4" id="KW-1185">Reference proteome</keyword>
<dbReference type="AlphaFoldDB" id="A0A813Y7Q9"/>
<evidence type="ECO:0000313" key="3">
    <source>
        <dbReference type="EMBL" id="CAF0879423.1"/>
    </source>
</evidence>
<protein>
    <recommendedName>
        <fullName evidence="1">RNA-dependent RNA polymerase</fullName>
        <ecNumber evidence="1">2.7.7.48</ecNumber>
    </recommendedName>
</protein>
<dbReference type="PANTHER" id="PTHR23079">
    <property type="entry name" value="RNA-DEPENDENT RNA POLYMERASE"/>
    <property type="match status" value="1"/>
</dbReference>
<feature type="domain" description="RDRP core" evidence="2">
    <location>
        <begin position="391"/>
        <end position="522"/>
    </location>
</feature>
<comment type="catalytic activity">
    <reaction evidence="1">
        <text>RNA(n) + a ribonucleoside 5'-triphosphate = RNA(n+1) + diphosphate</text>
        <dbReference type="Rhea" id="RHEA:21248"/>
        <dbReference type="Rhea" id="RHEA-COMP:14527"/>
        <dbReference type="Rhea" id="RHEA-COMP:17342"/>
        <dbReference type="ChEBI" id="CHEBI:33019"/>
        <dbReference type="ChEBI" id="CHEBI:61557"/>
        <dbReference type="ChEBI" id="CHEBI:140395"/>
        <dbReference type="EC" id="2.7.7.48"/>
    </reaction>
</comment>
<gene>
    <name evidence="3" type="ORF">XAT740_LOCUS6920</name>
</gene>
<dbReference type="PANTHER" id="PTHR23079:SF55">
    <property type="entry name" value="RNA-DIRECTED RNA POLYMERASE"/>
    <property type="match status" value="1"/>
</dbReference>
<dbReference type="EC" id="2.7.7.48" evidence="1"/>
<dbReference type="InterPro" id="IPR007855">
    <property type="entry name" value="RDRP"/>
</dbReference>